<feature type="domain" description="PNPLA" evidence="5">
    <location>
        <begin position="1"/>
        <end position="153"/>
    </location>
</feature>
<evidence type="ECO:0000256" key="2">
    <source>
        <dbReference type="ARBA" id="ARBA00022963"/>
    </source>
</evidence>
<dbReference type="InterPro" id="IPR016035">
    <property type="entry name" value="Acyl_Trfase/lysoPLipase"/>
</dbReference>
<dbReference type="GO" id="GO:0019369">
    <property type="term" value="P:arachidonate metabolic process"/>
    <property type="evidence" value="ECO:0007669"/>
    <property type="project" value="TreeGrafter"/>
</dbReference>
<name>A0A8H5SZ60_FUSCI</name>
<gene>
    <name evidence="6" type="ORF">FCIRC_12352</name>
</gene>
<dbReference type="Gene3D" id="3.40.1090.10">
    <property type="entry name" value="Cytosolic phospholipase A2 catalytic domain"/>
    <property type="match status" value="1"/>
</dbReference>
<dbReference type="Proteomes" id="UP000572754">
    <property type="component" value="Unassembled WGS sequence"/>
</dbReference>
<evidence type="ECO:0000256" key="4">
    <source>
        <dbReference type="PROSITE-ProRule" id="PRU01161"/>
    </source>
</evidence>
<keyword evidence="7" id="KW-1185">Reference proteome</keyword>
<keyword evidence="1" id="KW-0378">Hydrolase</keyword>
<dbReference type="SUPFAM" id="SSF52151">
    <property type="entry name" value="FabD/lysophospholipase-like"/>
    <property type="match status" value="1"/>
</dbReference>
<proteinExistence type="predicted"/>
<dbReference type="Pfam" id="PF01734">
    <property type="entry name" value="Patatin"/>
    <property type="match status" value="1"/>
</dbReference>
<dbReference type="AlphaFoldDB" id="A0A8H5SZ60"/>
<dbReference type="GO" id="GO:0016042">
    <property type="term" value="P:lipid catabolic process"/>
    <property type="evidence" value="ECO:0007669"/>
    <property type="project" value="UniProtKB-KW"/>
</dbReference>
<organism evidence="6 7">
    <name type="scientific">Fusarium circinatum</name>
    <name type="common">Pitch canker fungus</name>
    <name type="synonym">Gibberella circinata</name>
    <dbReference type="NCBI Taxonomy" id="48490"/>
    <lineage>
        <taxon>Eukaryota</taxon>
        <taxon>Fungi</taxon>
        <taxon>Dikarya</taxon>
        <taxon>Ascomycota</taxon>
        <taxon>Pezizomycotina</taxon>
        <taxon>Sordariomycetes</taxon>
        <taxon>Hypocreomycetidae</taxon>
        <taxon>Hypocreales</taxon>
        <taxon>Nectriaceae</taxon>
        <taxon>Fusarium</taxon>
        <taxon>Fusarium fujikuroi species complex</taxon>
    </lineage>
</organism>
<accession>A0A8H5SZ60</accession>
<dbReference type="PANTHER" id="PTHR24185">
    <property type="entry name" value="CALCIUM-INDEPENDENT PHOSPHOLIPASE A2-GAMMA"/>
    <property type="match status" value="1"/>
</dbReference>
<protein>
    <recommendedName>
        <fullName evidence="5">PNPLA domain-containing protein</fullName>
    </recommendedName>
</protein>
<evidence type="ECO:0000313" key="6">
    <source>
        <dbReference type="EMBL" id="KAF5659796.1"/>
    </source>
</evidence>
<dbReference type="GO" id="GO:0016020">
    <property type="term" value="C:membrane"/>
    <property type="evidence" value="ECO:0007669"/>
    <property type="project" value="TreeGrafter"/>
</dbReference>
<dbReference type="InterPro" id="IPR002641">
    <property type="entry name" value="PNPLA_dom"/>
</dbReference>
<dbReference type="EMBL" id="JAAQPE010000535">
    <property type="protein sequence ID" value="KAF5659796.1"/>
    <property type="molecule type" value="Genomic_DNA"/>
</dbReference>
<sequence length="339" mass="38805">MSVDQAIDNFIDFGQAVFGHPGYFDGVPNHNRPKAKCTAADATAAFRNITRSNNRFVVGDSSNPEDIVHEKQEPFFDHRDRTRTMVISSRIHEDLAAAHIWRSYGALENNSASIWEVARATCAHPVYFDPIEIQGVTHFDGGLVANNPSPKVLQEVYLQHNKAPLVFVTIGTGAETKARAQRGGNWRESSALRKLDKYTQFIKAARHSDKAELFTENVTKRWLEVALERAYRLDPEGDLHKVPFDDWRPDSTEKTTLQEIADMTEEYLRKEEVRVMIDRIAIDAVRIRRARALTNRWKTFTRDPSLQPDLASWILRKTPDRWRPTTTRKQPPEQSLIDG</sequence>
<dbReference type="PROSITE" id="PS51635">
    <property type="entry name" value="PNPLA"/>
    <property type="match status" value="1"/>
</dbReference>
<dbReference type="GO" id="GO:0047499">
    <property type="term" value="F:calcium-independent phospholipase A2 activity"/>
    <property type="evidence" value="ECO:0007669"/>
    <property type="project" value="TreeGrafter"/>
</dbReference>
<evidence type="ECO:0000259" key="5">
    <source>
        <dbReference type="PROSITE" id="PS51635"/>
    </source>
</evidence>
<keyword evidence="3" id="KW-0443">Lipid metabolism</keyword>
<reference evidence="6 7" key="2">
    <citation type="submission" date="2020-05" db="EMBL/GenBank/DDBJ databases">
        <title>Identification and distribution of gene clusters putatively required for synthesis of sphingolipid metabolism inhibitors in phylogenetically diverse species of the filamentous fungus Fusarium.</title>
        <authorList>
            <person name="Kim H.-S."/>
            <person name="Busman M."/>
            <person name="Brown D.W."/>
            <person name="Divon H."/>
            <person name="Uhlig S."/>
            <person name="Proctor R.H."/>
        </authorList>
    </citation>
    <scope>NUCLEOTIDE SEQUENCE [LARGE SCALE GENOMIC DNA]</scope>
    <source>
        <strain evidence="6 7">NRRL 25331</strain>
    </source>
</reference>
<comment type="caution">
    <text evidence="6">The sequence shown here is derived from an EMBL/GenBank/DDBJ whole genome shotgun (WGS) entry which is preliminary data.</text>
</comment>
<feature type="short sequence motif" description="DGA/G" evidence="4">
    <location>
        <begin position="140"/>
        <end position="142"/>
    </location>
</feature>
<comment type="caution">
    <text evidence="4">Lacks conserved residue(s) required for the propagation of feature annotation.</text>
</comment>
<evidence type="ECO:0000256" key="1">
    <source>
        <dbReference type="ARBA" id="ARBA00022801"/>
    </source>
</evidence>
<keyword evidence="2" id="KW-0442">Lipid degradation</keyword>
<dbReference type="GO" id="GO:0046486">
    <property type="term" value="P:glycerolipid metabolic process"/>
    <property type="evidence" value="ECO:0007669"/>
    <property type="project" value="UniProtKB-ARBA"/>
</dbReference>
<dbReference type="PANTHER" id="PTHR24185:SF1">
    <property type="entry name" value="CALCIUM-INDEPENDENT PHOSPHOLIPASE A2-GAMMA"/>
    <property type="match status" value="1"/>
</dbReference>
<evidence type="ECO:0000256" key="3">
    <source>
        <dbReference type="ARBA" id="ARBA00023098"/>
    </source>
</evidence>
<evidence type="ECO:0000313" key="7">
    <source>
        <dbReference type="Proteomes" id="UP000572754"/>
    </source>
</evidence>
<reference evidence="7" key="1">
    <citation type="journal article" date="2020" name="BMC Genomics">
        <title>Correction to: Identification and distribution of gene clusters required for synthesis of sphingolipid metabolism inhibitors in diverse species of the filamentous fungus Fusarium.</title>
        <authorList>
            <person name="Kim H.S."/>
            <person name="Lohmar J.M."/>
            <person name="Busman M."/>
            <person name="Brown D.W."/>
            <person name="Naumann T.A."/>
            <person name="Divon H.H."/>
            <person name="Lysoe E."/>
            <person name="Uhlig S."/>
            <person name="Proctor R.H."/>
        </authorList>
    </citation>
    <scope>NUCLEOTIDE SEQUENCE [LARGE SCALE GENOMIC DNA]</scope>
    <source>
        <strain evidence="7">NRRL 25331</strain>
    </source>
</reference>